<dbReference type="SUPFAM" id="SSF54427">
    <property type="entry name" value="NTF2-like"/>
    <property type="match status" value="1"/>
</dbReference>
<dbReference type="VEuPathDB" id="CryptoDB:cand_029170"/>
<evidence type="ECO:0000259" key="2">
    <source>
        <dbReference type="PROSITE" id="PS50177"/>
    </source>
</evidence>
<dbReference type="OrthoDB" id="339303at2759"/>
<dbReference type="EMBL" id="LRBS01000080">
    <property type="protein sequence ID" value="OII75833.1"/>
    <property type="molecule type" value="Genomic_DNA"/>
</dbReference>
<accession>A0A1J4MNL9</accession>
<dbReference type="Proteomes" id="UP000186804">
    <property type="component" value="Unassembled WGS sequence"/>
</dbReference>
<dbReference type="Gene3D" id="3.10.450.50">
    <property type="match status" value="1"/>
</dbReference>
<dbReference type="GeneID" id="92367101"/>
<name>A0A1J4MNL9_9CRYT</name>
<evidence type="ECO:0000313" key="4">
    <source>
        <dbReference type="Proteomes" id="UP000186804"/>
    </source>
</evidence>
<dbReference type="InterPro" id="IPR018222">
    <property type="entry name" value="Nuclear_transport_factor_2_euk"/>
</dbReference>
<feature type="region of interest" description="Disordered" evidence="1">
    <location>
        <begin position="325"/>
        <end position="353"/>
    </location>
</feature>
<evidence type="ECO:0000313" key="3">
    <source>
        <dbReference type="EMBL" id="OII75833.1"/>
    </source>
</evidence>
<dbReference type="AlphaFoldDB" id="A0A1J4MNL9"/>
<reference evidence="3 4" key="1">
    <citation type="submission" date="2016-10" db="EMBL/GenBank/DDBJ databases">
        <title>Reductive evolution of mitochondrial metabolism and differential evolution of invasion-related proteins in Cryptosporidium.</title>
        <authorList>
            <person name="Liu S."/>
            <person name="Roellig D.M."/>
            <person name="Guo Y."/>
            <person name="Li N."/>
            <person name="Frace M.A."/>
            <person name="Tang K."/>
            <person name="Zhang L."/>
            <person name="Feng Y."/>
            <person name="Xiao L."/>
        </authorList>
    </citation>
    <scope>NUCLEOTIDE SEQUENCE [LARGE SCALE GENOMIC DNA]</scope>
    <source>
        <strain evidence="3">30847</strain>
    </source>
</reference>
<evidence type="ECO:0000256" key="1">
    <source>
        <dbReference type="SAM" id="MobiDB-lite"/>
    </source>
</evidence>
<comment type="caution">
    <text evidence="3">The sequence shown here is derived from an EMBL/GenBank/DDBJ whole genome shotgun (WGS) entry which is preliminary data.</text>
</comment>
<sequence>MLHNTPYASQKRNSLVSTSVKAKLVPYISNYYSLLNDSPKSLSELHNNEKVILRWQLPQQLFGKSLRPHGSTLTDDNMLYIRSFGYQSVLNLFCCLPTISCNIPVEIFDIHQVTSELYIVTIYGIIINNDDSYPFFQIFHIMDLDKGFTIMNNIFFVYNKVFGSLEKKLARNDNNNTEDNGQIESLDLSNNITNKDVHNTEGDVGSVTRTFPTYQDQKLKKIKPQIRIIITTPNSTITDKDITTAINNQLKNVNDGYAIAVHRNHKNVIVQVDSTQSSEILCQRGIYIQGVKHKVTFVNTHLKKHANHKHSQAKSYSRELNNTVKQEASKANEDNDGWITVRGTSKSRKSSNC</sequence>
<organism evidence="3 4">
    <name type="scientific">Cryptosporidium andersoni</name>
    <dbReference type="NCBI Taxonomy" id="117008"/>
    <lineage>
        <taxon>Eukaryota</taxon>
        <taxon>Sar</taxon>
        <taxon>Alveolata</taxon>
        <taxon>Apicomplexa</taxon>
        <taxon>Conoidasida</taxon>
        <taxon>Coccidia</taxon>
        <taxon>Eucoccidiorida</taxon>
        <taxon>Eimeriorina</taxon>
        <taxon>Cryptosporidiidae</taxon>
        <taxon>Cryptosporidium</taxon>
    </lineage>
</organism>
<gene>
    <name evidence="3" type="ORF">cand_029170</name>
</gene>
<feature type="domain" description="NTF2" evidence="2">
    <location>
        <begin position="27"/>
        <end position="157"/>
    </location>
</feature>
<protein>
    <recommendedName>
        <fullName evidence="2">NTF2 domain-containing protein</fullName>
    </recommendedName>
</protein>
<dbReference type="PROSITE" id="PS50177">
    <property type="entry name" value="NTF2_DOMAIN"/>
    <property type="match status" value="1"/>
</dbReference>
<dbReference type="RefSeq" id="XP_067067679.1">
    <property type="nucleotide sequence ID" value="XM_067213144.1"/>
</dbReference>
<dbReference type="InterPro" id="IPR032710">
    <property type="entry name" value="NTF2-like_dom_sf"/>
</dbReference>
<keyword evidence="4" id="KW-1185">Reference proteome</keyword>
<proteinExistence type="predicted"/>